<protein>
    <submittedName>
        <fullName evidence="3">Unnamed protein product</fullName>
    </submittedName>
</protein>
<reference evidence="3" key="1">
    <citation type="submission" date="2023-04" db="EMBL/GenBank/DDBJ databases">
        <title>Phytophthora fragariaefolia NBRC 109709.</title>
        <authorList>
            <person name="Ichikawa N."/>
            <person name="Sato H."/>
            <person name="Tonouchi N."/>
        </authorList>
    </citation>
    <scope>NUCLEOTIDE SEQUENCE</scope>
    <source>
        <strain evidence="3">NBRC 109709</strain>
    </source>
</reference>
<proteinExistence type="predicted"/>
<evidence type="ECO:0000256" key="2">
    <source>
        <dbReference type="SAM" id="MobiDB-lite"/>
    </source>
</evidence>
<feature type="coiled-coil region" evidence="1">
    <location>
        <begin position="341"/>
        <end position="445"/>
    </location>
</feature>
<evidence type="ECO:0000256" key="1">
    <source>
        <dbReference type="SAM" id="Coils"/>
    </source>
</evidence>
<dbReference type="AlphaFoldDB" id="A0A9W6XER6"/>
<gene>
    <name evidence="3" type="ORF">Pfra01_001055400</name>
</gene>
<dbReference type="OrthoDB" id="71174at2759"/>
<comment type="caution">
    <text evidence="3">The sequence shown here is derived from an EMBL/GenBank/DDBJ whole genome shotgun (WGS) entry which is preliminary data.</text>
</comment>
<keyword evidence="1" id="KW-0175">Coiled coil</keyword>
<evidence type="ECO:0000313" key="3">
    <source>
        <dbReference type="EMBL" id="GMF37564.1"/>
    </source>
</evidence>
<accession>A0A9W6XER6</accession>
<name>A0A9W6XER6_9STRA</name>
<keyword evidence="4" id="KW-1185">Reference proteome</keyword>
<sequence length="454" mass="51337">MHPPVKESLCSLEFWDIVENGLSTTATEEAACDFVDLLDALLRDPATYQTLARMLSNTGHQLEAQSVTKPRVEALKGQVEALQHSHIYNQDNVARIVFIATQLQSLIDETSAEVDSTPMGDGSVGFGGYEPFRYHRPGQSQGSTHSEEDSGDELPVDSGGSFCYGNDPRAGDANDLLLGKGSGYFEKFLQQAQRTQANLNPSAKDTVTIHEINNADQLNVLCKAPYEANICAKIHSNLSTQQPGSKLNGAHEIAVEKWNALCEENIREAQNIQIARHQTTADKETEKWRSLYEASTREVERVQHSFQDLNERYQIVLRRSKEQTKILALQNLRISSHGNEYQQILRRMRTLEKSLEEADRRCKVEQALRSAEAVQSEQLSLALNQSAREMKNLAAQQSSTARELQEKENLRTEYMMRTRESKQDKQRVEVERDNALIKIEILIQEKVSGWRESY</sequence>
<feature type="region of interest" description="Disordered" evidence="2">
    <location>
        <begin position="113"/>
        <end position="165"/>
    </location>
</feature>
<dbReference type="Proteomes" id="UP001165121">
    <property type="component" value="Unassembled WGS sequence"/>
</dbReference>
<evidence type="ECO:0000313" key="4">
    <source>
        <dbReference type="Proteomes" id="UP001165121"/>
    </source>
</evidence>
<dbReference type="EMBL" id="BSXT01001029">
    <property type="protein sequence ID" value="GMF37564.1"/>
    <property type="molecule type" value="Genomic_DNA"/>
</dbReference>
<organism evidence="3 4">
    <name type="scientific">Phytophthora fragariaefolia</name>
    <dbReference type="NCBI Taxonomy" id="1490495"/>
    <lineage>
        <taxon>Eukaryota</taxon>
        <taxon>Sar</taxon>
        <taxon>Stramenopiles</taxon>
        <taxon>Oomycota</taxon>
        <taxon>Peronosporomycetes</taxon>
        <taxon>Peronosporales</taxon>
        <taxon>Peronosporaceae</taxon>
        <taxon>Phytophthora</taxon>
    </lineage>
</organism>